<reference evidence="9 10" key="1">
    <citation type="journal article" date="2013" name="Front. Microbiol.">
        <title>The genome of Nitrospina gracilis illuminates the metabolism and evolution of the major marine nitrite oxidizer.</title>
        <authorList>
            <person name="Luecker S."/>
            <person name="Nowka B."/>
            <person name="Rattei T."/>
            <person name="Spieck E."/>
            <person name="and Daims H."/>
        </authorList>
    </citation>
    <scope>NUCLEOTIDE SEQUENCE [LARGE SCALE GENOMIC DNA]</scope>
    <source>
        <strain evidence="9 10">3/211</strain>
    </source>
</reference>
<keyword evidence="4" id="KW-0472">Membrane</keyword>
<evidence type="ECO:0000256" key="1">
    <source>
        <dbReference type="ARBA" id="ARBA00009477"/>
    </source>
</evidence>
<dbReference type="STRING" id="1266370.NITGR_730057"/>
<name>M1Z0V1_NITG3</name>
<dbReference type="Pfam" id="PF19335">
    <property type="entry name" value="HMBD"/>
    <property type="match status" value="1"/>
</dbReference>
<dbReference type="Gene3D" id="2.40.50.100">
    <property type="match status" value="1"/>
</dbReference>
<protein>
    <submittedName>
        <fullName evidence="9">Putative cation efflux system transmembrane protein (Modular protein)</fullName>
    </submittedName>
</protein>
<dbReference type="PANTHER" id="PTHR30097">
    <property type="entry name" value="CATION EFFLUX SYSTEM PROTEIN CUSB"/>
    <property type="match status" value="1"/>
</dbReference>
<dbReference type="GO" id="GO:0016020">
    <property type="term" value="C:membrane"/>
    <property type="evidence" value="ECO:0007669"/>
    <property type="project" value="InterPro"/>
</dbReference>
<dbReference type="GO" id="GO:0060003">
    <property type="term" value="P:copper ion export"/>
    <property type="evidence" value="ECO:0007669"/>
    <property type="project" value="TreeGrafter"/>
</dbReference>
<keyword evidence="10" id="KW-1185">Reference proteome</keyword>
<feature type="domain" description="Heavy metal binding" evidence="5">
    <location>
        <begin position="156"/>
        <end position="182"/>
    </location>
</feature>
<keyword evidence="4 9" id="KW-0812">Transmembrane</keyword>
<dbReference type="AlphaFoldDB" id="M1Z0V1"/>
<dbReference type="OrthoDB" id="9806939at2"/>
<dbReference type="SUPFAM" id="SSF111369">
    <property type="entry name" value="HlyD-like secretion proteins"/>
    <property type="match status" value="1"/>
</dbReference>
<dbReference type="InterPro" id="IPR058649">
    <property type="entry name" value="CzcB_C"/>
</dbReference>
<feature type="domain" description="CusB-like barrel-sandwich hybrid" evidence="6">
    <location>
        <begin position="232"/>
        <end position="362"/>
    </location>
</feature>
<feature type="domain" description="CusB-like beta-barrel" evidence="7">
    <location>
        <begin position="367"/>
        <end position="442"/>
    </location>
</feature>
<comment type="caution">
    <text evidence="9">The sequence shown here is derived from an EMBL/GenBank/DDBJ whole genome shotgun (WGS) entry which is preliminary data.</text>
</comment>
<dbReference type="InParanoid" id="M1Z0V1"/>
<feature type="region of interest" description="Disordered" evidence="3">
    <location>
        <begin position="1"/>
        <end position="37"/>
    </location>
</feature>
<dbReference type="InterPro" id="IPR051909">
    <property type="entry name" value="MFP_Cation_Efflux"/>
</dbReference>
<evidence type="ECO:0000259" key="6">
    <source>
        <dbReference type="Pfam" id="PF25919"/>
    </source>
</evidence>
<feature type="region of interest" description="Disordered" evidence="3">
    <location>
        <begin position="120"/>
        <end position="152"/>
    </location>
</feature>
<dbReference type="FunFam" id="2.40.30.170:FF:000010">
    <property type="entry name" value="Efflux RND transporter periplasmic adaptor subunit"/>
    <property type="match status" value="1"/>
</dbReference>
<dbReference type="Pfam" id="PF25954">
    <property type="entry name" value="Beta-barrel_RND_2"/>
    <property type="match status" value="1"/>
</dbReference>
<dbReference type="Pfam" id="PF25919">
    <property type="entry name" value="BSH_CusB"/>
    <property type="match status" value="1"/>
</dbReference>
<dbReference type="RefSeq" id="WP_005010493.1">
    <property type="nucleotide sequence ID" value="NZ_HG422173.1"/>
</dbReference>
<dbReference type="GO" id="GO:0015679">
    <property type="term" value="P:plasma membrane copper ion transport"/>
    <property type="evidence" value="ECO:0007669"/>
    <property type="project" value="TreeGrafter"/>
</dbReference>
<feature type="compositionally biased region" description="Basic and acidic residues" evidence="3">
    <location>
        <begin position="7"/>
        <end position="19"/>
    </location>
</feature>
<keyword evidence="2" id="KW-0813">Transport</keyword>
<organism evidence="9 10">
    <name type="scientific">Nitrospina gracilis (strain 3/211)</name>
    <dbReference type="NCBI Taxonomy" id="1266370"/>
    <lineage>
        <taxon>Bacteria</taxon>
        <taxon>Pseudomonadati</taxon>
        <taxon>Nitrospinota/Tectimicrobiota group</taxon>
        <taxon>Nitrospinota</taxon>
        <taxon>Nitrospinia</taxon>
        <taxon>Nitrospinales</taxon>
        <taxon>Nitrospinaceae</taxon>
        <taxon>Nitrospina</taxon>
    </lineage>
</organism>
<evidence type="ECO:0000313" key="10">
    <source>
        <dbReference type="Proteomes" id="UP000011704"/>
    </source>
</evidence>
<accession>M1Z0V1</accession>
<dbReference type="FunCoup" id="M1Z0V1">
    <property type="interactions" value="125"/>
</dbReference>
<evidence type="ECO:0000313" key="9">
    <source>
        <dbReference type="EMBL" id="CCQ91599.1"/>
    </source>
</evidence>
<dbReference type="Pfam" id="PF25975">
    <property type="entry name" value="CzcB_C"/>
    <property type="match status" value="1"/>
</dbReference>
<dbReference type="InterPro" id="IPR045800">
    <property type="entry name" value="HMBD"/>
</dbReference>
<dbReference type="InterPro" id="IPR058790">
    <property type="entry name" value="BSH_CusB"/>
</dbReference>
<dbReference type="Gene3D" id="2.40.30.170">
    <property type="match status" value="1"/>
</dbReference>
<feature type="region of interest" description="Disordered" evidence="3">
    <location>
        <begin position="518"/>
        <end position="553"/>
    </location>
</feature>
<dbReference type="InterPro" id="IPR058792">
    <property type="entry name" value="Beta-barrel_RND_2"/>
</dbReference>
<dbReference type="HOGENOM" id="CLU_018816_13_1_0"/>
<dbReference type="NCBIfam" id="TIGR01730">
    <property type="entry name" value="RND_mfp"/>
    <property type="match status" value="1"/>
</dbReference>
<evidence type="ECO:0000256" key="4">
    <source>
        <dbReference type="SAM" id="Phobius"/>
    </source>
</evidence>
<evidence type="ECO:0000259" key="7">
    <source>
        <dbReference type="Pfam" id="PF25954"/>
    </source>
</evidence>
<dbReference type="Proteomes" id="UP000011704">
    <property type="component" value="Unassembled WGS sequence"/>
</dbReference>
<proteinExistence type="inferred from homology"/>
<keyword evidence="4" id="KW-1133">Transmembrane helix</keyword>
<sequence length="553" mass="63617">MTDEEEYNKPPKDNNKEADGSTDGKGTDSTSKQDEEEVLFPLVKRIEGKTKPAPDRKSFRWLNLVLLFVLVTGFYFIGFLTGPAQWENTKRAFSEFISFSKERIVPVKENVKEYIEAKMQRQETPQGTMREGSGSENQKMPMPEMKHKKERRKVKYWQAPMDPSYKRDTPGKSPMGMNLIPVYEDEKEDSAIKINPTVVQNIGVKTEKVKVRKLIHNIRTTGTLTYDERKVHHIHTKFGGWIEKLYVDFTGQEVDHDDMLMEIYSPELVSTQEEFLLALQYKESLEDSPFKEIRRGAETLLSSTRRRLELFDVAQHQIQELIKTRKVKKTMHIHSPTRGFVVHKKAEHGQYVEPGTPLYTIADLSRIWVLADIYEYEMPWIEIGQEATMNLPYFPGNQFKGRVTYIDPFLDPKTRTIKVRMEFENPEWALKPAMYANVTLKSPLAKKGVAVPEQAVIRSGDMDMVVVQNEKGKFETRQVALGVEAEGYYQVLRGLKSGETVVTSSSFLIDSESRLKEAMDKLDSSSGNPEPKETQKPGKLELKLDNKRTAHNH</sequence>
<dbReference type="EMBL" id="CAQJ01000081">
    <property type="protein sequence ID" value="CCQ91599.1"/>
    <property type="molecule type" value="Genomic_DNA"/>
</dbReference>
<evidence type="ECO:0000259" key="5">
    <source>
        <dbReference type="Pfam" id="PF19335"/>
    </source>
</evidence>
<dbReference type="GO" id="GO:0030288">
    <property type="term" value="C:outer membrane-bounded periplasmic space"/>
    <property type="evidence" value="ECO:0007669"/>
    <property type="project" value="TreeGrafter"/>
</dbReference>
<dbReference type="PANTHER" id="PTHR30097:SF15">
    <property type="entry name" value="CATION EFFLUX SYSTEM PROTEIN CUSB"/>
    <property type="match status" value="1"/>
</dbReference>
<feature type="transmembrane region" description="Helical" evidence="4">
    <location>
        <begin position="61"/>
        <end position="81"/>
    </location>
</feature>
<evidence type="ECO:0000256" key="2">
    <source>
        <dbReference type="ARBA" id="ARBA00022448"/>
    </source>
</evidence>
<dbReference type="GO" id="GO:0046914">
    <property type="term" value="F:transition metal ion binding"/>
    <property type="evidence" value="ECO:0007669"/>
    <property type="project" value="TreeGrafter"/>
</dbReference>
<dbReference type="Gene3D" id="2.40.420.20">
    <property type="match status" value="1"/>
</dbReference>
<feature type="domain" description="CzcB-like C-terminal circularly permuted SH3-like" evidence="8">
    <location>
        <begin position="449"/>
        <end position="509"/>
    </location>
</feature>
<gene>
    <name evidence="9" type="ORF">NITGR_730057</name>
</gene>
<feature type="compositionally biased region" description="Basic and acidic residues" evidence="3">
    <location>
        <begin position="530"/>
        <end position="553"/>
    </location>
</feature>
<dbReference type="GO" id="GO:0022857">
    <property type="term" value="F:transmembrane transporter activity"/>
    <property type="evidence" value="ECO:0007669"/>
    <property type="project" value="InterPro"/>
</dbReference>
<evidence type="ECO:0000256" key="3">
    <source>
        <dbReference type="SAM" id="MobiDB-lite"/>
    </source>
</evidence>
<dbReference type="InterPro" id="IPR006143">
    <property type="entry name" value="RND_pump_MFP"/>
</dbReference>
<evidence type="ECO:0000259" key="8">
    <source>
        <dbReference type="Pfam" id="PF25975"/>
    </source>
</evidence>
<comment type="similarity">
    <text evidence="1">Belongs to the membrane fusion protein (MFP) (TC 8.A.1) family.</text>
</comment>